<evidence type="ECO:0000256" key="4">
    <source>
        <dbReference type="ARBA" id="ARBA00022605"/>
    </source>
</evidence>
<gene>
    <name evidence="8" type="primary">argJ</name>
    <name evidence="9" type="ORF">COB20_01100</name>
</gene>
<evidence type="ECO:0000256" key="6">
    <source>
        <dbReference type="ARBA" id="ARBA00022813"/>
    </source>
</evidence>
<accession>A0A2A4XHC0</accession>
<dbReference type="FunFam" id="3.60.70.12:FF:000001">
    <property type="entry name" value="Arginine biosynthesis bifunctional protein ArgJ, chloroplastic"/>
    <property type="match status" value="1"/>
</dbReference>
<proteinExistence type="inferred from homology"/>
<comment type="function">
    <text evidence="8">Catalyzes two activities which are involved in the cyclic version of arginine biosynthesis: the synthesis of N-acetylglutamate from glutamate and acetyl-CoA as the acetyl donor, and of ornithine by transacetylation between N(2)-acetylornithine and glutamate.</text>
</comment>
<feature type="site" description="Cleavage; by autolysis" evidence="8">
    <location>
        <begin position="189"/>
        <end position="190"/>
    </location>
</feature>
<evidence type="ECO:0000256" key="8">
    <source>
        <dbReference type="HAMAP-Rule" id="MF_01106"/>
    </source>
</evidence>
<comment type="subcellular location">
    <subcellularLocation>
        <location evidence="8">Cytoplasm</location>
    </subcellularLocation>
</comment>
<protein>
    <recommendedName>
        <fullName evidence="8">Arginine biosynthesis bifunctional protein ArgJ</fullName>
    </recommendedName>
    <domain>
        <recommendedName>
            <fullName evidence="8">Glutamate N-acetyltransferase</fullName>
            <ecNumber evidence="8">2.3.1.35</ecNumber>
        </recommendedName>
        <alternativeName>
            <fullName evidence="8">Ornithine acetyltransferase</fullName>
            <shortName evidence="8">OATase</shortName>
        </alternativeName>
        <alternativeName>
            <fullName evidence="8">Ornithine transacetylase</fullName>
        </alternativeName>
    </domain>
    <domain>
        <recommendedName>
            <fullName evidence="8">Amino-acid acetyltransferase</fullName>
            <ecNumber evidence="8">2.3.1.1</ecNumber>
        </recommendedName>
        <alternativeName>
            <fullName evidence="8">N-acetylglutamate synthase</fullName>
            <shortName evidence="8">AGSase</shortName>
        </alternativeName>
    </domain>
    <component>
        <recommendedName>
            <fullName evidence="8">Arginine biosynthesis bifunctional protein ArgJ alpha chain</fullName>
        </recommendedName>
    </component>
    <component>
        <recommendedName>
            <fullName evidence="8">Arginine biosynthesis bifunctional protein ArgJ beta chain</fullName>
        </recommendedName>
    </component>
</protein>
<comment type="subunit">
    <text evidence="2 8">Heterotetramer of two alpha and two beta chains.</text>
</comment>
<dbReference type="UniPathway" id="UPA00068">
    <property type="reaction ID" value="UER00106"/>
</dbReference>
<dbReference type="NCBIfam" id="NF003802">
    <property type="entry name" value="PRK05388.1"/>
    <property type="match status" value="1"/>
</dbReference>
<feature type="binding site" evidence="8">
    <location>
        <position position="190"/>
    </location>
    <ligand>
        <name>substrate</name>
    </ligand>
</feature>
<reference evidence="10" key="1">
    <citation type="submission" date="2017-08" db="EMBL/GenBank/DDBJ databases">
        <title>A dynamic microbial community with high functional redundancy inhabits the cold, oxic subseafloor aquifer.</title>
        <authorList>
            <person name="Tully B.J."/>
            <person name="Wheat C.G."/>
            <person name="Glazer B.T."/>
            <person name="Huber J.A."/>
        </authorList>
    </citation>
    <scope>NUCLEOTIDE SEQUENCE [LARGE SCALE GENOMIC DNA]</scope>
</reference>
<dbReference type="Gene3D" id="3.60.70.12">
    <property type="entry name" value="L-amino peptidase D-ALA esterase/amidase"/>
    <property type="match status" value="1"/>
</dbReference>
<comment type="caution">
    <text evidence="9">The sequence shown here is derived from an EMBL/GenBank/DDBJ whole genome shotgun (WGS) entry which is preliminary data.</text>
</comment>
<keyword evidence="8" id="KW-0511">Multifunctional enzyme</keyword>
<comment type="catalytic activity">
    <reaction evidence="8">
        <text>L-glutamate + acetyl-CoA = N-acetyl-L-glutamate + CoA + H(+)</text>
        <dbReference type="Rhea" id="RHEA:24292"/>
        <dbReference type="ChEBI" id="CHEBI:15378"/>
        <dbReference type="ChEBI" id="CHEBI:29985"/>
        <dbReference type="ChEBI" id="CHEBI:44337"/>
        <dbReference type="ChEBI" id="CHEBI:57287"/>
        <dbReference type="ChEBI" id="CHEBI:57288"/>
        <dbReference type="EC" id="2.3.1.1"/>
    </reaction>
</comment>
<keyword evidence="6 8" id="KW-0068">Autocatalytic cleavage</keyword>
<evidence type="ECO:0000256" key="2">
    <source>
        <dbReference type="ARBA" id="ARBA00011475"/>
    </source>
</evidence>
<evidence type="ECO:0000256" key="5">
    <source>
        <dbReference type="ARBA" id="ARBA00022679"/>
    </source>
</evidence>
<feature type="chain" id="PRO_5023333815" description="Arginine biosynthesis bifunctional protein ArgJ beta chain" evidence="8">
    <location>
        <begin position="190"/>
        <end position="405"/>
    </location>
</feature>
<feature type="site" description="Involved in the stabilization of negative charge on the oxyanion by the formation of the oxyanion hole" evidence="8">
    <location>
        <position position="117"/>
    </location>
</feature>
<evidence type="ECO:0000313" key="10">
    <source>
        <dbReference type="Proteomes" id="UP000218767"/>
    </source>
</evidence>
<feature type="binding site" evidence="8">
    <location>
        <position position="276"/>
    </location>
    <ligand>
        <name>substrate</name>
    </ligand>
</feature>
<feature type="active site" description="Nucleophile" evidence="8">
    <location>
        <position position="190"/>
    </location>
</feature>
<comment type="pathway">
    <text evidence="8">Amino-acid biosynthesis; L-arginine biosynthesis; L-ornithine and N-acetyl-L-glutamate from L-glutamate and N(2)-acetyl-L-ornithine (cyclic): step 1/1.</text>
</comment>
<organism evidence="9 10">
    <name type="scientific">SAR86 cluster bacterium</name>
    <dbReference type="NCBI Taxonomy" id="2030880"/>
    <lineage>
        <taxon>Bacteria</taxon>
        <taxon>Pseudomonadati</taxon>
        <taxon>Pseudomonadota</taxon>
        <taxon>Gammaproteobacteria</taxon>
        <taxon>SAR86 cluster</taxon>
    </lineage>
</organism>
<dbReference type="EMBL" id="NVUL01000003">
    <property type="protein sequence ID" value="PCI81886.1"/>
    <property type="molecule type" value="Genomic_DNA"/>
</dbReference>
<comment type="catalytic activity">
    <reaction evidence="8">
        <text>N(2)-acetyl-L-ornithine + L-glutamate = N-acetyl-L-glutamate + L-ornithine</text>
        <dbReference type="Rhea" id="RHEA:15349"/>
        <dbReference type="ChEBI" id="CHEBI:29985"/>
        <dbReference type="ChEBI" id="CHEBI:44337"/>
        <dbReference type="ChEBI" id="CHEBI:46911"/>
        <dbReference type="ChEBI" id="CHEBI:57805"/>
        <dbReference type="EC" id="2.3.1.35"/>
    </reaction>
</comment>
<evidence type="ECO:0000256" key="1">
    <source>
        <dbReference type="ARBA" id="ARBA00006774"/>
    </source>
</evidence>
<dbReference type="InterPro" id="IPR016117">
    <property type="entry name" value="ArgJ-like_dom_sf"/>
</dbReference>
<dbReference type="Pfam" id="PF01960">
    <property type="entry name" value="ArgJ"/>
    <property type="match status" value="1"/>
</dbReference>
<feature type="binding site" evidence="8">
    <location>
        <position position="405"/>
    </location>
    <ligand>
        <name>substrate</name>
    </ligand>
</feature>
<comment type="pathway">
    <text evidence="8">Amino-acid biosynthesis; L-arginine biosynthesis; N(2)-acetyl-L-ornithine from L-glutamate: step 1/4.</text>
</comment>
<dbReference type="EC" id="2.3.1.1" evidence="8"/>
<dbReference type="GO" id="GO:0006526">
    <property type="term" value="P:L-arginine biosynthetic process"/>
    <property type="evidence" value="ECO:0007669"/>
    <property type="project" value="UniProtKB-UniRule"/>
</dbReference>
<feature type="binding site" evidence="8">
    <location>
        <position position="153"/>
    </location>
    <ligand>
        <name>substrate</name>
    </ligand>
</feature>
<feature type="chain" id="PRO_5023333816" description="Arginine biosynthesis bifunctional protein ArgJ alpha chain" evidence="8">
    <location>
        <begin position="1"/>
        <end position="189"/>
    </location>
</feature>
<dbReference type="SUPFAM" id="SSF56266">
    <property type="entry name" value="DmpA/ArgJ-like"/>
    <property type="match status" value="1"/>
</dbReference>
<dbReference type="AlphaFoldDB" id="A0A2A4XHC0"/>
<comment type="similarity">
    <text evidence="1 8">Belongs to the ArgJ family.</text>
</comment>
<dbReference type="NCBIfam" id="TIGR00120">
    <property type="entry name" value="ArgJ"/>
    <property type="match status" value="1"/>
</dbReference>
<evidence type="ECO:0000256" key="7">
    <source>
        <dbReference type="ARBA" id="ARBA00023315"/>
    </source>
</evidence>
<dbReference type="InterPro" id="IPR002813">
    <property type="entry name" value="Arg_biosynth_ArgJ"/>
</dbReference>
<keyword evidence="5 8" id="KW-0808">Transferase</keyword>
<feature type="binding site" evidence="8">
    <location>
        <position position="179"/>
    </location>
    <ligand>
        <name>substrate</name>
    </ligand>
</feature>
<dbReference type="HAMAP" id="MF_01106">
    <property type="entry name" value="ArgJ"/>
    <property type="match status" value="1"/>
</dbReference>
<keyword evidence="4 8" id="KW-0028">Amino-acid biosynthesis</keyword>
<dbReference type="GO" id="GO:0006592">
    <property type="term" value="P:ornithine biosynthetic process"/>
    <property type="evidence" value="ECO:0007669"/>
    <property type="project" value="TreeGrafter"/>
</dbReference>
<keyword evidence="7 8" id="KW-0012">Acyltransferase</keyword>
<evidence type="ECO:0000313" key="9">
    <source>
        <dbReference type="EMBL" id="PCI81886.1"/>
    </source>
</evidence>
<dbReference type="CDD" id="cd02152">
    <property type="entry name" value="OAT"/>
    <property type="match status" value="1"/>
</dbReference>
<dbReference type="GO" id="GO:0005737">
    <property type="term" value="C:cytoplasm"/>
    <property type="evidence" value="ECO:0007669"/>
    <property type="project" value="UniProtKB-SubCell"/>
</dbReference>
<dbReference type="GO" id="GO:0004358">
    <property type="term" value="F:L-glutamate N-acetyltransferase activity, acting on acetyl-L-ornithine as donor"/>
    <property type="evidence" value="ECO:0007669"/>
    <property type="project" value="UniProtKB-UniRule"/>
</dbReference>
<dbReference type="PANTHER" id="PTHR23100:SF0">
    <property type="entry name" value="ARGININE BIOSYNTHESIS BIFUNCTIONAL PROTEIN ARGJ, MITOCHONDRIAL"/>
    <property type="match status" value="1"/>
</dbReference>
<dbReference type="GO" id="GO:0004042">
    <property type="term" value="F:L-glutamate N-acetyltransferase activity"/>
    <property type="evidence" value="ECO:0007669"/>
    <property type="project" value="UniProtKB-UniRule"/>
</dbReference>
<dbReference type="PANTHER" id="PTHR23100">
    <property type="entry name" value="ARGININE BIOSYNTHESIS BIFUNCTIONAL PROTEIN ARGJ"/>
    <property type="match status" value="1"/>
</dbReference>
<dbReference type="Proteomes" id="UP000218767">
    <property type="component" value="Unassembled WGS sequence"/>
</dbReference>
<dbReference type="InterPro" id="IPR042195">
    <property type="entry name" value="ArgJ_beta_C"/>
</dbReference>
<keyword evidence="8" id="KW-0963">Cytoplasm</keyword>
<feature type="binding site" evidence="8">
    <location>
        <position position="400"/>
    </location>
    <ligand>
        <name>substrate</name>
    </ligand>
</feature>
<feature type="site" description="Involved in the stabilization of negative charge on the oxyanion by the formation of the oxyanion hole" evidence="8">
    <location>
        <position position="116"/>
    </location>
</feature>
<dbReference type="EC" id="2.3.1.35" evidence="8"/>
<dbReference type="Gene3D" id="3.10.20.340">
    <property type="entry name" value="ArgJ beta chain, C-terminal domain"/>
    <property type="match status" value="1"/>
</dbReference>
<sequence length="405" mass="43012">MAVGSERKVNITPIEGIRLAAVESQIRYANRLDLVLVEIAPDSTTAGVFTQNAFCAAPVRIARQRVEQCASRYFLINTGNANAGTGPEGELAAMACCDGLAEIARTSSQQILPFSTGVIGESLPFDKILAALPALYETLSADAWESAAQGILTTDTRPKLASASFTANGSQASISGFAKGSGMIRPNMATLLAYVFTDAQIEKPLLEKILDRAVKNSFNRITVDGDTSTNDCCMLVATGKGSLVITDSDSEAATQFQSELNAVFEQLATDLIRDAEGASKFITIEVSEGASEQECLAVAYTVAESPLVKTAFFASDPNWGRILAAIGRAGLSDLDIESVTVALGDTLLVSKGSVDAAYSESAGQAEMDKDEIRVRINLGRGKVSERVWTSDLSSEYVRINADYRS</sequence>
<evidence type="ECO:0000256" key="3">
    <source>
        <dbReference type="ARBA" id="ARBA00022571"/>
    </source>
</evidence>
<keyword evidence="3 8" id="KW-0055">Arginine biosynthesis</keyword>
<name>A0A2A4XHC0_9GAMM</name>